<keyword evidence="1" id="KW-1133">Transmembrane helix</keyword>
<comment type="caution">
    <text evidence="2">The sequence shown here is derived from an EMBL/GenBank/DDBJ whole genome shotgun (WGS) entry which is preliminary data.</text>
</comment>
<dbReference type="AlphaFoldDB" id="A0A1G2PHL1"/>
<sequence length="87" mass="9436">MFKATQLEGSDHESWSGCVKVGATPSLPSRFTHMRIFGAIGLGLTIVVLETLVPKIFAALEETLLKFFVLAQMVIDNVQASLMRGGL</sequence>
<keyword evidence="1" id="KW-0812">Transmembrane</keyword>
<organism evidence="2 3">
    <name type="scientific">Candidatus Terrybacteria bacterium RIFCSPHIGHO2_01_FULL_43_35</name>
    <dbReference type="NCBI Taxonomy" id="1802361"/>
    <lineage>
        <taxon>Bacteria</taxon>
        <taxon>Candidatus Terryibacteriota</taxon>
    </lineage>
</organism>
<dbReference type="EMBL" id="MHSR01000008">
    <property type="protein sequence ID" value="OHA47101.1"/>
    <property type="molecule type" value="Genomic_DNA"/>
</dbReference>
<proteinExistence type="predicted"/>
<evidence type="ECO:0000313" key="2">
    <source>
        <dbReference type="EMBL" id="OHA47101.1"/>
    </source>
</evidence>
<gene>
    <name evidence="2" type="ORF">A2828_04005</name>
</gene>
<name>A0A1G2PHL1_9BACT</name>
<accession>A0A1G2PHL1</accession>
<dbReference type="Proteomes" id="UP000178869">
    <property type="component" value="Unassembled WGS sequence"/>
</dbReference>
<reference evidence="2 3" key="1">
    <citation type="journal article" date="2016" name="Nat. Commun.">
        <title>Thousands of microbial genomes shed light on interconnected biogeochemical processes in an aquifer system.</title>
        <authorList>
            <person name="Anantharaman K."/>
            <person name="Brown C.T."/>
            <person name="Hug L.A."/>
            <person name="Sharon I."/>
            <person name="Castelle C.J."/>
            <person name="Probst A.J."/>
            <person name="Thomas B.C."/>
            <person name="Singh A."/>
            <person name="Wilkins M.J."/>
            <person name="Karaoz U."/>
            <person name="Brodie E.L."/>
            <person name="Williams K.H."/>
            <person name="Hubbard S.S."/>
            <person name="Banfield J.F."/>
        </authorList>
    </citation>
    <scope>NUCLEOTIDE SEQUENCE [LARGE SCALE GENOMIC DNA]</scope>
</reference>
<protein>
    <submittedName>
        <fullName evidence="2">Uncharacterized protein</fullName>
    </submittedName>
</protein>
<evidence type="ECO:0000256" key="1">
    <source>
        <dbReference type="SAM" id="Phobius"/>
    </source>
</evidence>
<evidence type="ECO:0000313" key="3">
    <source>
        <dbReference type="Proteomes" id="UP000178869"/>
    </source>
</evidence>
<feature type="transmembrane region" description="Helical" evidence="1">
    <location>
        <begin position="36"/>
        <end position="60"/>
    </location>
</feature>
<keyword evidence="1" id="KW-0472">Membrane</keyword>